<dbReference type="PANTHER" id="PTHR30185">
    <property type="entry name" value="CRYPTIC BETA-GLUCOSIDE BGL OPERON ANTITERMINATOR"/>
    <property type="match status" value="1"/>
</dbReference>
<gene>
    <name evidence="4" type="ORF">SHJJP9002_001472</name>
</gene>
<dbReference type="NCBIfam" id="NF047357">
    <property type="entry name" value="antiterm_GlcT"/>
    <property type="match status" value="1"/>
</dbReference>
<dbReference type="RefSeq" id="WP_341636347.1">
    <property type="nucleotide sequence ID" value="NZ_CP133006.1"/>
</dbReference>
<dbReference type="PANTHER" id="PTHR30185:SF16">
    <property type="entry name" value="PROTEIN GLCT"/>
    <property type="match status" value="1"/>
</dbReference>
<accession>A0ABZ2WBH0</accession>
<evidence type="ECO:0000256" key="2">
    <source>
        <dbReference type="ARBA" id="ARBA00022737"/>
    </source>
</evidence>
<comment type="similarity">
    <text evidence="1">Belongs to the transcriptional antiterminator BglG family. GlcT subfamily.</text>
</comment>
<dbReference type="Gene3D" id="2.30.24.10">
    <property type="entry name" value="CAT RNA-binding domain"/>
    <property type="match status" value="1"/>
</dbReference>
<name>A0ABZ2WBH0_9STAP</name>
<dbReference type="SMART" id="SM01061">
    <property type="entry name" value="CAT_RBD"/>
    <property type="match status" value="1"/>
</dbReference>
<dbReference type="Proteomes" id="UP001468345">
    <property type="component" value="Chromosome"/>
</dbReference>
<evidence type="ECO:0000259" key="3">
    <source>
        <dbReference type="PROSITE" id="PS51372"/>
    </source>
</evidence>
<dbReference type="InterPro" id="IPR004341">
    <property type="entry name" value="CAT_RNA-bd_dom"/>
</dbReference>
<dbReference type="InterPro" id="IPR036634">
    <property type="entry name" value="PRD_sf"/>
</dbReference>
<keyword evidence="5" id="KW-1185">Reference proteome</keyword>
<keyword evidence="2" id="KW-0677">Repeat</keyword>
<dbReference type="SUPFAM" id="SSF50151">
    <property type="entry name" value="SacY-like RNA-binding domain"/>
    <property type="match status" value="1"/>
</dbReference>
<dbReference type="SUPFAM" id="SSF63520">
    <property type="entry name" value="PTS-regulatory domain, PRD"/>
    <property type="match status" value="2"/>
</dbReference>
<feature type="domain" description="PRD" evidence="3">
    <location>
        <begin position="174"/>
        <end position="280"/>
    </location>
</feature>
<sequence length="280" mass="32601">MSSYLITKVLNNNVIICTKDKEEYVLIAKGIGFNKKAGMPLQENQTIEKAYILDQKLQQEHYKTIIEYADDTLIQAVIDAVNIITSSEMKIDNQTLVVSVTDHIIFAYKRLQQNQIITNPFVVETKQLYSEAYAIAEKVIERLNDVLDVNFPEDEIGFIALHIASNIETLTMHEIEIINRLINKSIFIAEHDLKFTVDKESVQYQRFIRHIQFLIRRLRNGEVLQKTSPFEALLKEQYPLCFNVALKIMKMLQQELNVSIYEAEVIYLTLHVYHFTVDKQ</sequence>
<evidence type="ECO:0000313" key="4">
    <source>
        <dbReference type="EMBL" id="WZG09513.1"/>
    </source>
</evidence>
<proteinExistence type="inferred from homology"/>
<dbReference type="PROSITE" id="PS51372">
    <property type="entry name" value="PRD_2"/>
    <property type="match status" value="2"/>
</dbReference>
<protein>
    <submittedName>
        <fullName evidence="4">Transcription antiterminator</fullName>
    </submittedName>
</protein>
<evidence type="ECO:0000256" key="1">
    <source>
        <dbReference type="ARBA" id="ARBA00009115"/>
    </source>
</evidence>
<dbReference type="InterPro" id="IPR001550">
    <property type="entry name" value="Transcrpt_antitermin_CS"/>
</dbReference>
<dbReference type="Pfam" id="PF03123">
    <property type="entry name" value="CAT_RBD"/>
    <property type="match status" value="1"/>
</dbReference>
<reference evidence="4 5" key="1">
    <citation type="journal article" date="2024" name="ISME J.">
        <title>Staphylococcus epidermidis bacteriocin A37 kills natural competitors with a unique mechanism of action.</title>
        <authorList>
            <person name="Puls J.S."/>
            <person name="Winnerling B."/>
            <person name="Power J.J."/>
            <person name="Kruger A.M."/>
            <person name="Brajtenbach D."/>
            <person name="Johnson M."/>
            <person name="Bilici K."/>
            <person name="Camus L."/>
            <person name="Fliesswasser T."/>
            <person name="Schneider T."/>
            <person name="Sahl H.G."/>
            <person name="Ghosal D."/>
            <person name="Kubitscheck U."/>
            <person name="Heilbronner S."/>
            <person name="Grein F."/>
        </authorList>
    </citation>
    <scope>NUCLEOTIDE SEQUENCE [LARGE SCALE GENOMIC DNA]</scope>
    <source>
        <strain evidence="4 5">SCK7</strain>
    </source>
</reference>
<dbReference type="Pfam" id="PF00874">
    <property type="entry name" value="PRD"/>
    <property type="match status" value="2"/>
</dbReference>
<evidence type="ECO:0000313" key="5">
    <source>
        <dbReference type="Proteomes" id="UP001468345"/>
    </source>
</evidence>
<dbReference type="InterPro" id="IPR050661">
    <property type="entry name" value="BglG_antiterminators"/>
</dbReference>
<organism evidence="4 5">
    <name type="scientific">Staphylococcus casei</name>
    <dbReference type="NCBI Taxonomy" id="201828"/>
    <lineage>
        <taxon>Bacteria</taxon>
        <taxon>Bacillati</taxon>
        <taxon>Bacillota</taxon>
        <taxon>Bacilli</taxon>
        <taxon>Bacillales</taxon>
        <taxon>Staphylococcaceae</taxon>
        <taxon>Staphylococcus</taxon>
    </lineage>
</organism>
<dbReference type="Gene3D" id="1.10.1790.10">
    <property type="entry name" value="PRD domain"/>
    <property type="match status" value="1"/>
</dbReference>
<dbReference type="Gene3D" id="1.20.890.100">
    <property type="match status" value="1"/>
</dbReference>
<feature type="domain" description="PRD" evidence="3">
    <location>
        <begin position="65"/>
        <end position="173"/>
    </location>
</feature>
<dbReference type="InterPro" id="IPR036650">
    <property type="entry name" value="CAT_RNA-bd_dom_sf"/>
</dbReference>
<dbReference type="InterPro" id="IPR011608">
    <property type="entry name" value="PRD"/>
</dbReference>
<dbReference type="PROSITE" id="PS00654">
    <property type="entry name" value="PRD_1"/>
    <property type="match status" value="1"/>
</dbReference>
<dbReference type="EMBL" id="CP133006">
    <property type="protein sequence ID" value="WZG09513.1"/>
    <property type="molecule type" value="Genomic_DNA"/>
</dbReference>
<dbReference type="Gene3D" id="1.20.58.1950">
    <property type="match status" value="1"/>
</dbReference>